<dbReference type="Proteomes" id="UP000694844">
    <property type="component" value="Chromosome 7"/>
</dbReference>
<feature type="compositionally biased region" description="Acidic residues" evidence="4">
    <location>
        <begin position="409"/>
        <end position="418"/>
    </location>
</feature>
<keyword evidence="5" id="KW-1133">Transmembrane helix</keyword>
<keyword evidence="7" id="KW-1185">Reference proteome</keyword>
<feature type="repeat" description="ANK" evidence="3">
    <location>
        <begin position="1267"/>
        <end position="1299"/>
    </location>
</feature>
<dbReference type="OrthoDB" id="4590233at2759"/>
<reference evidence="8" key="1">
    <citation type="submission" date="2025-08" db="UniProtKB">
        <authorList>
            <consortium name="RefSeq"/>
        </authorList>
    </citation>
    <scope>IDENTIFICATION</scope>
    <source>
        <tissue evidence="8">Whole sample</tissue>
    </source>
</reference>
<dbReference type="Gene3D" id="3.40.50.300">
    <property type="entry name" value="P-loop containing nucleotide triphosphate hydrolases"/>
    <property type="match status" value="1"/>
</dbReference>
<dbReference type="InterPro" id="IPR002110">
    <property type="entry name" value="Ankyrin_rpt"/>
</dbReference>
<keyword evidence="5" id="KW-0812">Transmembrane</keyword>
<dbReference type="SUPFAM" id="SSF48403">
    <property type="entry name" value="Ankyrin repeat"/>
    <property type="match status" value="2"/>
</dbReference>
<feature type="repeat" description="ANK" evidence="3">
    <location>
        <begin position="969"/>
        <end position="1001"/>
    </location>
</feature>
<organism evidence="7 8">
    <name type="scientific">Crassostrea virginica</name>
    <name type="common">Eastern oyster</name>
    <dbReference type="NCBI Taxonomy" id="6565"/>
    <lineage>
        <taxon>Eukaryota</taxon>
        <taxon>Metazoa</taxon>
        <taxon>Spiralia</taxon>
        <taxon>Lophotrochozoa</taxon>
        <taxon>Mollusca</taxon>
        <taxon>Bivalvia</taxon>
        <taxon>Autobranchia</taxon>
        <taxon>Pteriomorphia</taxon>
        <taxon>Ostreida</taxon>
        <taxon>Ostreoidea</taxon>
        <taxon>Ostreidae</taxon>
        <taxon>Crassostrea</taxon>
    </lineage>
</organism>
<dbReference type="KEGG" id="cvn:111105268"/>
<dbReference type="InterPro" id="IPR036770">
    <property type="entry name" value="Ankyrin_rpt-contain_sf"/>
</dbReference>
<feature type="domain" description="COR" evidence="6">
    <location>
        <begin position="630"/>
        <end position="761"/>
    </location>
</feature>
<dbReference type="PANTHER" id="PTHR24173:SF27">
    <property type="entry name" value="ANKYRIN REPEAT AND SOCS BOX PROTEIN 1"/>
    <property type="match status" value="1"/>
</dbReference>
<dbReference type="Pfam" id="PF00023">
    <property type="entry name" value="Ank"/>
    <property type="match status" value="4"/>
</dbReference>
<keyword evidence="2 3" id="KW-0040">ANK repeat</keyword>
<dbReference type="InterPro" id="IPR032171">
    <property type="entry name" value="COR-A"/>
</dbReference>
<feature type="repeat" description="ANK" evidence="3">
    <location>
        <begin position="1333"/>
        <end position="1365"/>
    </location>
</feature>
<dbReference type="PROSITE" id="PS50088">
    <property type="entry name" value="ANK_REPEAT"/>
    <property type="match status" value="15"/>
</dbReference>
<dbReference type="Pfam" id="PF16095">
    <property type="entry name" value="COR-A"/>
    <property type="match status" value="1"/>
</dbReference>
<feature type="repeat" description="ANK" evidence="3">
    <location>
        <begin position="1069"/>
        <end position="1101"/>
    </location>
</feature>
<dbReference type="Gene3D" id="1.10.10.10">
    <property type="entry name" value="Winged helix-like DNA-binding domain superfamily/Winged helix DNA-binding domain"/>
    <property type="match status" value="1"/>
</dbReference>
<dbReference type="InterPro" id="IPR027417">
    <property type="entry name" value="P-loop_NTPase"/>
</dbReference>
<dbReference type="PANTHER" id="PTHR24173">
    <property type="entry name" value="ANKYRIN REPEAT CONTAINING"/>
    <property type="match status" value="1"/>
</dbReference>
<feature type="repeat" description="ANK" evidence="3">
    <location>
        <begin position="1135"/>
        <end position="1167"/>
    </location>
</feature>
<feature type="repeat" description="ANK" evidence="3">
    <location>
        <begin position="1399"/>
        <end position="1431"/>
    </location>
</feature>
<feature type="repeat" description="ANK" evidence="3">
    <location>
        <begin position="1003"/>
        <end position="1035"/>
    </location>
</feature>
<dbReference type="Gene3D" id="1.25.40.20">
    <property type="entry name" value="Ankyrin repeat-containing domain"/>
    <property type="match status" value="6"/>
</dbReference>
<feature type="repeat" description="ANK" evidence="3">
    <location>
        <begin position="1036"/>
        <end position="1068"/>
    </location>
</feature>
<feature type="repeat" description="ANK" evidence="3">
    <location>
        <begin position="1432"/>
        <end position="1464"/>
    </location>
</feature>
<evidence type="ECO:0000313" key="8">
    <source>
        <dbReference type="RefSeq" id="XP_022295158.1"/>
    </source>
</evidence>
<dbReference type="PROSITE" id="PS50297">
    <property type="entry name" value="ANK_REP_REGION"/>
    <property type="match status" value="15"/>
</dbReference>
<accession>A0A8B8AWR6</accession>
<feature type="compositionally biased region" description="Basic and acidic residues" evidence="4">
    <location>
        <begin position="396"/>
        <end position="408"/>
    </location>
</feature>
<dbReference type="GeneID" id="111105268"/>
<feature type="repeat" description="ANK" evidence="3">
    <location>
        <begin position="1201"/>
        <end position="1233"/>
    </location>
</feature>
<evidence type="ECO:0000256" key="3">
    <source>
        <dbReference type="PROSITE-ProRule" id="PRU00023"/>
    </source>
</evidence>
<dbReference type="RefSeq" id="XP_022295158.1">
    <property type="nucleotide sequence ID" value="XM_022439450.1"/>
</dbReference>
<evidence type="ECO:0000256" key="1">
    <source>
        <dbReference type="ARBA" id="ARBA00022737"/>
    </source>
</evidence>
<dbReference type="InterPro" id="IPR036388">
    <property type="entry name" value="WH-like_DNA-bd_sf"/>
</dbReference>
<feature type="repeat" description="ANK" evidence="3">
    <location>
        <begin position="1168"/>
        <end position="1200"/>
    </location>
</feature>
<gene>
    <name evidence="8" type="primary">LOC111105268</name>
</gene>
<protein>
    <submittedName>
        <fullName evidence="8">Uncharacterized protein LOC111105268 isoform X1</fullName>
    </submittedName>
</protein>
<proteinExistence type="predicted"/>
<evidence type="ECO:0000259" key="6">
    <source>
        <dbReference type="Pfam" id="PF16095"/>
    </source>
</evidence>
<name>A0A8B8AWR6_CRAVI</name>
<evidence type="ECO:0000256" key="5">
    <source>
        <dbReference type="SAM" id="Phobius"/>
    </source>
</evidence>
<sequence length="1465" mass="164979">MFQFMKDLNAGDYDDEFVGNSDLSYTLIIDETDTPDGSLNSVITEEEIKTAVRKLKNEVRSMAQPCPPSADSVSVIESCPMNSVEWNQRALLKNCSMYPQTCFKQLEYHCILGPYGNESLEVCAPNTWLAEDFCPSYNIKQQRILEQFDCTSLISDCPRSQYYSRSILNYTGCLKEIHGSTPGQDFSPEAPTNGIPPWLSATIILGIILIILSILSIIYIRKKRGGKPVEPDQVRQYLSKGELTFYHARGIIIGCGGAGKTTLLKRLMDAPFAELAEIKSTNVVDVHVNAFSVMDETIQAINTDQHLQILQFSRDDIIRKHLNPQTVQIDMEENENTYEDEKSNTEDVLLLNSFQTFKSPNDPQNSDDGIGSECSSSLPITTVDTSITDDKDTEEDCKYNEDNAKDDKLIDDEIEDNDKDDRGCEDHEENQKHEDHKDTFQVETNIEITSIMDAVHKLSKEGNERKTITFLDFAGQDIYYAIHQIYFSPESFSILVVDMRKDPKHLCENDDMYCNRFNSWTYKEFYRFWLQSIDSFCGTKTPVIVVGTHAEGKSKQECDNFFKGFIGLFDYKDDFHLRRHLRSSRCFAIRLPVKGEKLEELSDLKRHIFDLVTEQPYWKRTVKPASAILEHLLQENRKRRIISRKDVLKLNDNLDPGYRLDDSEITTLLKHLHQAGTLLYFEEPALKDKIILDVQWLVKAFKSILAYYVGIEKGHDIKRQHFYETGELYDEELDAIWKREEDQGKDYITHKNVLTSFMEKLGLLAICDSEDLLWYYFPSMNSRKFDNTKFKNCKKSSILLFQFDKKKQFPLFVFYKFVFRCMKLPHWKIHTKQQIRCIYDEVTCFSFRGYIVLVCVFKFQIQVQVCHPANDIESKILKEIKKMLERTMEEFLTQNHEFDIGYKCLNGKFHDEGLNFFPEMDLMDDKKLCGFCWDGHKLGNEICWVPPEQQRRDSVLLRKERNVDSVKNGGLNPLCLAIEEGQESNVQLLLDDGVDVNSCDEKTGNSPLILACTNGHDRIVQHLVNKGADVNLCTKTGASPLYVACQDGHDSTAQLLMDKGADVNLCTETGDSPLYVACQDGHDSTAQLLMDKGADVNLCTKTGASPLYVAFQNGHFNIARILLNKGADVNLCTKTGASPLYEACQNGNEIIVLYLLHRGADVNLCTETGASPLYVACQNGHDSTAQLLLDKGADLNLCTKTGASPLYVACQNRHDSTAQLLLDKGADLNLCTKTGASPLYVACQNRHDSTAQLLLDKGADLNLCTKTGASPLYVACQNGHFNTARLLLDKGADLNLCTETGASPLYVACKNGHDNTAQLLLDKGADVNLCTKTGASPLYVACKNGHDNTAQLLLDKGADLNLCTETGASPLYEACQNGHFNTARLLLDKGADLNLCTETRASPLYVACQNGHEGIVEILLQNGADMDIHTNEGASPLDIACQKGQFRVLELLLQNGADVNLSKEI</sequence>
<keyword evidence="5" id="KW-0472">Membrane</keyword>
<dbReference type="Pfam" id="PF13637">
    <property type="entry name" value="Ank_4"/>
    <property type="match status" value="1"/>
</dbReference>
<dbReference type="SUPFAM" id="SSF52540">
    <property type="entry name" value="P-loop containing nucleoside triphosphate hydrolases"/>
    <property type="match status" value="1"/>
</dbReference>
<feature type="repeat" description="ANK" evidence="3">
    <location>
        <begin position="1234"/>
        <end position="1266"/>
    </location>
</feature>
<evidence type="ECO:0000313" key="7">
    <source>
        <dbReference type="Proteomes" id="UP000694844"/>
    </source>
</evidence>
<evidence type="ECO:0000256" key="2">
    <source>
        <dbReference type="ARBA" id="ARBA00023043"/>
    </source>
</evidence>
<feature type="repeat" description="ANK" evidence="3">
    <location>
        <begin position="1300"/>
        <end position="1332"/>
    </location>
</feature>
<feature type="repeat" description="ANK" evidence="3">
    <location>
        <begin position="1102"/>
        <end position="1134"/>
    </location>
</feature>
<dbReference type="PRINTS" id="PR01415">
    <property type="entry name" value="ANKYRIN"/>
</dbReference>
<feature type="compositionally biased region" description="Basic and acidic residues" evidence="4">
    <location>
        <begin position="419"/>
        <end position="438"/>
    </location>
</feature>
<feature type="region of interest" description="Disordered" evidence="4">
    <location>
        <begin position="356"/>
        <end position="438"/>
    </location>
</feature>
<evidence type="ECO:0000256" key="4">
    <source>
        <dbReference type="SAM" id="MobiDB-lite"/>
    </source>
</evidence>
<dbReference type="SMART" id="SM00248">
    <property type="entry name" value="ANK"/>
    <property type="match status" value="15"/>
</dbReference>
<dbReference type="Pfam" id="PF08477">
    <property type="entry name" value="Roc"/>
    <property type="match status" value="1"/>
</dbReference>
<feature type="repeat" description="ANK" evidence="3">
    <location>
        <begin position="1366"/>
        <end position="1398"/>
    </location>
</feature>
<keyword evidence="1" id="KW-0677">Repeat</keyword>
<feature type="transmembrane region" description="Helical" evidence="5">
    <location>
        <begin position="198"/>
        <end position="220"/>
    </location>
</feature>
<feature type="compositionally biased region" description="Polar residues" evidence="4">
    <location>
        <begin position="356"/>
        <end position="386"/>
    </location>
</feature>
<dbReference type="Pfam" id="PF12796">
    <property type="entry name" value="Ank_2"/>
    <property type="match status" value="3"/>
</dbReference>